<sequence>MKLFMITNCLDLAEFAITSGVDRIFVDTEILGKDARQGHLNTVISRHTLDDVRRIRPVVPEGRLLVRVNPIHEGTKAEIDLAIEAGADVLMLPMFHRVEEVELFIAAVGGRARCNLLVETVSAAANLKACIEVPGVDEVHIGLNDLHLELGLDFMFEPLASGMVDSMATILRDSGKPFGIGGIARVGEGLLPAELLLAEHARLGSSAAILSRTFHRQASSVAEIKKQMDFSAEVSKLKSAYQESKGYDLKVLQAKHRDVQEKVEMIVESIKARRLK</sequence>
<proteinExistence type="predicted"/>
<organism evidence="3">
    <name type="scientific">Pseudomonas solani</name>
    <dbReference type="NCBI Taxonomy" id="2731552"/>
    <lineage>
        <taxon>Bacteria</taxon>
        <taxon>Pseudomonadati</taxon>
        <taxon>Pseudomonadota</taxon>
        <taxon>Gammaproteobacteria</taxon>
        <taxon>Pseudomonadales</taxon>
        <taxon>Pseudomonadaceae</taxon>
        <taxon>Pseudomonas</taxon>
    </lineage>
</organism>
<dbReference type="EMBL" id="CP158373">
    <property type="protein sequence ID" value="XBY65921.1"/>
    <property type="molecule type" value="Genomic_DNA"/>
</dbReference>
<evidence type="ECO:0000313" key="3">
    <source>
        <dbReference type="EMBL" id="XBY65921.1"/>
    </source>
</evidence>
<gene>
    <name evidence="3" type="ORF">ABS648_09195</name>
</gene>
<dbReference type="GO" id="GO:0016829">
    <property type="term" value="F:lyase activity"/>
    <property type="evidence" value="ECO:0007669"/>
    <property type="project" value="UniProtKB-KW"/>
</dbReference>
<dbReference type="RefSeq" id="WP_350448094.1">
    <property type="nucleotide sequence ID" value="NZ_CP158373.1"/>
</dbReference>
<accession>A0AAU7YAD6</accession>
<reference evidence="3" key="1">
    <citation type="submission" date="2023-08" db="EMBL/GenBank/DDBJ databases">
        <title>Increased levels of nutrients transform a symbiont into a lethal pathobiont.</title>
        <authorList>
            <person name="Lachnit T."/>
            <person name="Ulrich L."/>
            <person name="Willmer F.M."/>
            <person name="Hasenbein T."/>
            <person name="Steiner L.X."/>
            <person name="Wolters M."/>
            <person name="Herbst E.M."/>
            <person name="Deines P."/>
        </authorList>
    </citation>
    <scope>NUCLEOTIDE SEQUENCE</scope>
    <source>
        <strain evidence="3">T3</strain>
    </source>
</reference>
<name>A0AAU7YAD6_9PSED</name>
<dbReference type="Gene3D" id="3.20.20.60">
    <property type="entry name" value="Phosphoenolpyruvate-binding domains"/>
    <property type="match status" value="2"/>
</dbReference>
<dbReference type="InterPro" id="IPR040442">
    <property type="entry name" value="Pyrv_kinase-like_dom_sf"/>
</dbReference>
<keyword evidence="3" id="KW-0456">Lyase</keyword>
<keyword evidence="1" id="KW-0479">Metal-binding</keyword>
<evidence type="ECO:0000259" key="2">
    <source>
        <dbReference type="Pfam" id="PF03328"/>
    </source>
</evidence>
<dbReference type="AlphaFoldDB" id="A0AAU7YAD6"/>
<dbReference type="SUPFAM" id="SSF51621">
    <property type="entry name" value="Phosphoenolpyruvate/pyruvate domain"/>
    <property type="match status" value="1"/>
</dbReference>
<dbReference type="GO" id="GO:0046872">
    <property type="term" value="F:metal ion binding"/>
    <property type="evidence" value="ECO:0007669"/>
    <property type="project" value="UniProtKB-KW"/>
</dbReference>
<protein>
    <submittedName>
        <fullName evidence="3">Aldolase/citrate lyase family protein</fullName>
    </submittedName>
</protein>
<dbReference type="InterPro" id="IPR005000">
    <property type="entry name" value="Aldolase/citrate-lyase_domain"/>
</dbReference>
<feature type="domain" description="HpcH/HpaI aldolase/citrate lyase" evidence="2">
    <location>
        <begin position="3"/>
        <end position="152"/>
    </location>
</feature>
<evidence type="ECO:0000256" key="1">
    <source>
        <dbReference type="ARBA" id="ARBA00022723"/>
    </source>
</evidence>
<dbReference type="InterPro" id="IPR015813">
    <property type="entry name" value="Pyrv/PenolPyrv_kinase-like_dom"/>
</dbReference>
<dbReference type="Pfam" id="PF03328">
    <property type="entry name" value="HpcH_HpaI"/>
    <property type="match status" value="1"/>
</dbReference>